<dbReference type="Proteomes" id="UP001500074">
    <property type="component" value="Unassembled WGS sequence"/>
</dbReference>
<protein>
    <recommendedName>
        <fullName evidence="3">3'-5' exonuclease</fullName>
    </recommendedName>
</protein>
<gene>
    <name evidence="1" type="ORF">GCM10023342_11690</name>
</gene>
<dbReference type="RefSeq" id="WP_031383056.1">
    <property type="nucleotide sequence ID" value="NZ_BAABKI010000013.1"/>
</dbReference>
<evidence type="ECO:0000313" key="2">
    <source>
        <dbReference type="Proteomes" id="UP001500074"/>
    </source>
</evidence>
<reference evidence="2" key="1">
    <citation type="journal article" date="2019" name="Int. J. Syst. Evol. Microbiol.">
        <title>The Global Catalogue of Microorganisms (GCM) 10K type strain sequencing project: providing services to taxonomists for standard genome sequencing and annotation.</title>
        <authorList>
            <consortium name="The Broad Institute Genomics Platform"/>
            <consortium name="The Broad Institute Genome Sequencing Center for Infectious Disease"/>
            <person name="Wu L."/>
            <person name="Ma J."/>
        </authorList>
    </citation>
    <scope>NUCLEOTIDE SEQUENCE [LARGE SCALE GENOMIC DNA]</scope>
    <source>
        <strain evidence="2">JCM 18472</strain>
    </source>
</reference>
<organism evidence="1 2">
    <name type="scientific">Modicisalibacter zincidurans</name>
    <dbReference type="NCBI Taxonomy" id="1178777"/>
    <lineage>
        <taxon>Bacteria</taxon>
        <taxon>Pseudomonadati</taxon>
        <taxon>Pseudomonadota</taxon>
        <taxon>Gammaproteobacteria</taxon>
        <taxon>Oceanospirillales</taxon>
        <taxon>Halomonadaceae</taxon>
        <taxon>Modicisalibacter</taxon>
    </lineage>
</organism>
<proteinExistence type="predicted"/>
<accession>A0ABP9RA08</accession>
<comment type="caution">
    <text evidence="1">The sequence shown here is derived from an EMBL/GenBank/DDBJ whole genome shotgun (WGS) entry which is preliminary data.</text>
</comment>
<sequence>MADYPGFITVETGEDDALPLAIAWALPDGQIKHTLIQPDDEWLNDELLKLGDYSLEELRTFGVSPLDVIRELEGDHYSATLFTAGVFDDEAGLSRLFDDYGVDPFVELAPAESLYPDLATGEWARARNELFSELGLEPLRPDHEVQVMLYLHRRLIEDAAN</sequence>
<evidence type="ECO:0008006" key="3">
    <source>
        <dbReference type="Google" id="ProtNLM"/>
    </source>
</evidence>
<name>A0ABP9RA08_9GAMM</name>
<keyword evidence="2" id="KW-1185">Reference proteome</keyword>
<evidence type="ECO:0000313" key="1">
    <source>
        <dbReference type="EMBL" id="GAA5173348.1"/>
    </source>
</evidence>
<dbReference type="EMBL" id="BAABKI010000013">
    <property type="protein sequence ID" value="GAA5173348.1"/>
    <property type="molecule type" value="Genomic_DNA"/>
</dbReference>